<dbReference type="GO" id="GO:0009381">
    <property type="term" value="F:excinuclease ABC activity"/>
    <property type="evidence" value="ECO:0007669"/>
    <property type="project" value="UniProtKB-UniRule"/>
</dbReference>
<dbReference type="GO" id="GO:0009055">
    <property type="term" value="F:electron transfer activity"/>
    <property type="evidence" value="ECO:0007669"/>
    <property type="project" value="InterPro"/>
</dbReference>
<keyword evidence="2 18" id="KW-0963">Cytoplasm</keyword>
<dbReference type="AlphaFoldDB" id="A0A8J7PBV1"/>
<sequence>MAKRHDPHFDEHIVVRGARQHNLKNIDIKIPRGNLVVVTGVSGSGKSSLAFDTIFAEGQRRYVESLSAYARQFLGQLDKPDVDGIDGLSPAISIDQKSTSHNPRSTVGTVTEIYDYLRLLYARVGTPHCPSCDRLINPQTIDQIVDQVLDLPDGTKIQILAPLVSGKKGEYQSLFQDLRKEGFVRCRIDGTVVELEDEIKLDKNKKHNIDLVVDRLVIKKGIQSRLADSLSLGLKWGKQNVLVDVLAVSESSKESQKENIKKGDMLFSENFACAACGISFAELSPRIFSFNSPYGACDECHGLGCTFEVDPKLVVPDPKKSLAQGAIYPWSKTNNPYYDQLLASVAKHYKFSTRTPFEELTKAQQGVILYGSGPERIKLGHDSFDGREFWEYKKSFEGVISNLKRRYEESNSDRIKQDIENYMTQMPCETCRGSRLKPESLAVKVHSRSIAEVSALSVEKAIGYFAEVPANLTAKQRTIAHQVLIEINARLKFLSDVGLTYLTLDRQAGTLSGGEAQRIRLATQIGSGLSGVLYVLDEPSIGLHQRDNNKLISTLKHLRDLGNTLLVVEHDEDTMREADWLIDIGPGAGVHGGEVVAEGTIEDIMKAPRSSTGAYLSGRKQIPVPKKRRDGNGLSIKVEGACLNNLRNLSVEIPLGCFVAVTGVSGSGKSTLVNDLLYQYLKHHVSGTVPAPRGVDRVTGLEQIDKVIDIDQSPIGRTPRSNPATYTGLFDVIREVFSMTTEAKARGYLPGRFSFNVKGGRCEACHGEGMNEIEMNFLPSVFVTCDVCKGARYNRETLEVKFKGKSISDVLEMTVEEALGFFSSIPKALSKLETLQEVGLDYVKLGQPATTLSGGEAQRVKLAEQLSRRSTGKTIYILDEPTTGLSFQDVDKLLHVLNRLVDGGNTVLIIEHNLDVIKQADWIIDLGPEGGDKGGNLVKAGTPETIIKAKSFSHTGQYLEAHLKHCLAKS</sequence>
<dbReference type="Pfam" id="PF17755">
    <property type="entry name" value="UvrA_DNA-bind"/>
    <property type="match status" value="1"/>
</dbReference>
<name>A0A8J7PBV1_9BACT</name>
<evidence type="ECO:0000256" key="17">
    <source>
        <dbReference type="ARBA" id="ARBA00042156"/>
    </source>
</evidence>
<evidence type="ECO:0000259" key="20">
    <source>
        <dbReference type="PROSITE" id="PS50893"/>
    </source>
</evidence>
<evidence type="ECO:0000256" key="3">
    <source>
        <dbReference type="ARBA" id="ARBA00022723"/>
    </source>
</evidence>
<evidence type="ECO:0000256" key="10">
    <source>
        <dbReference type="ARBA" id="ARBA00022840"/>
    </source>
</evidence>
<dbReference type="PANTHER" id="PTHR43152:SF3">
    <property type="entry name" value="UVRABC SYSTEM PROTEIN A"/>
    <property type="match status" value="1"/>
</dbReference>
<evidence type="ECO:0000313" key="22">
    <source>
        <dbReference type="EMBL" id="MBN8659936.1"/>
    </source>
</evidence>
<keyword evidence="3 18" id="KW-0479">Metal-binding</keyword>
<dbReference type="InterPro" id="IPR004602">
    <property type="entry name" value="UvrA"/>
</dbReference>
<keyword evidence="13 18" id="KW-0238">DNA-binding</keyword>
<dbReference type="GO" id="GO:0005737">
    <property type="term" value="C:cytoplasm"/>
    <property type="evidence" value="ECO:0007669"/>
    <property type="project" value="UniProtKB-SubCell"/>
</dbReference>
<dbReference type="PROSITE" id="PS50893">
    <property type="entry name" value="ABC_TRANSPORTER_2"/>
    <property type="match status" value="1"/>
</dbReference>
<keyword evidence="19" id="KW-0349">Heme</keyword>
<keyword evidence="11 18" id="KW-0267">Excision nuclease</keyword>
<dbReference type="NCBIfam" id="TIGR00630">
    <property type="entry name" value="uvra"/>
    <property type="match status" value="1"/>
</dbReference>
<evidence type="ECO:0000256" key="7">
    <source>
        <dbReference type="ARBA" id="ARBA00022769"/>
    </source>
</evidence>
<dbReference type="FunFam" id="1.20.1580.10:FF:000002">
    <property type="entry name" value="UvrABC system protein A"/>
    <property type="match status" value="1"/>
</dbReference>
<comment type="caution">
    <text evidence="22">The sequence shown here is derived from an EMBL/GenBank/DDBJ whole genome shotgun (WGS) entry which is preliminary data.</text>
</comment>
<feature type="domain" description="Cytochrome c" evidence="21">
    <location>
        <begin position="258"/>
        <end position="427"/>
    </location>
</feature>
<dbReference type="NCBIfam" id="NF001503">
    <property type="entry name" value="PRK00349.1"/>
    <property type="match status" value="1"/>
</dbReference>
<dbReference type="InterPro" id="IPR009056">
    <property type="entry name" value="Cyt_c-like_dom"/>
</dbReference>
<dbReference type="HAMAP" id="MF_00205">
    <property type="entry name" value="UvrA"/>
    <property type="match status" value="1"/>
</dbReference>
<keyword evidence="14 18" id="KW-0234">DNA repair</keyword>
<dbReference type="InterPro" id="IPR027417">
    <property type="entry name" value="P-loop_NTPase"/>
</dbReference>
<evidence type="ECO:0000256" key="4">
    <source>
        <dbReference type="ARBA" id="ARBA00022737"/>
    </source>
</evidence>
<dbReference type="GO" id="GO:0009432">
    <property type="term" value="P:SOS response"/>
    <property type="evidence" value="ECO:0007669"/>
    <property type="project" value="UniProtKB-UniRule"/>
</dbReference>
<protein>
    <recommendedName>
        <fullName evidence="16 18">UvrABC system protein A</fullName>
        <shortName evidence="18">UvrA protein</shortName>
    </recommendedName>
    <alternativeName>
        <fullName evidence="17 18">Excinuclease ABC subunit A</fullName>
    </alternativeName>
</protein>
<feature type="binding site" evidence="18">
    <location>
        <begin position="663"/>
        <end position="670"/>
    </location>
    <ligand>
        <name>ATP</name>
        <dbReference type="ChEBI" id="CHEBI:30616"/>
    </ligand>
</feature>
<dbReference type="InterPro" id="IPR003439">
    <property type="entry name" value="ABC_transporter-like_ATP-bd"/>
</dbReference>
<keyword evidence="10 18" id="KW-0067">ATP-binding</keyword>
<keyword evidence="6 18" id="KW-0227">DNA damage</keyword>
<comment type="function">
    <text evidence="18">The UvrABC repair system catalyzes the recognition and processing of DNA lesions. UvrA is an ATPase and a DNA-binding protein. A damage recognition complex composed of 2 UvrA and 2 UvrB subunits scans DNA for abnormalities. When the presence of a lesion has been verified by UvrB, the UvrA molecules dissociate.</text>
</comment>
<dbReference type="Proteomes" id="UP000664277">
    <property type="component" value="Unassembled WGS sequence"/>
</dbReference>
<accession>A0A8J7PBV1</accession>
<keyword evidence="18" id="KW-0742">SOS response</keyword>
<dbReference type="GO" id="GO:0005524">
    <property type="term" value="F:ATP binding"/>
    <property type="evidence" value="ECO:0007669"/>
    <property type="project" value="UniProtKB-UniRule"/>
</dbReference>
<keyword evidence="22" id="KW-0378">Hydrolase</keyword>
<dbReference type="GO" id="GO:0020037">
    <property type="term" value="F:heme binding"/>
    <property type="evidence" value="ECO:0007669"/>
    <property type="project" value="InterPro"/>
</dbReference>
<dbReference type="PANTHER" id="PTHR43152">
    <property type="entry name" value="UVRABC SYSTEM PROTEIN A"/>
    <property type="match status" value="1"/>
</dbReference>
<dbReference type="FunFam" id="3.40.50.300:FF:000028">
    <property type="entry name" value="UvrABC system protein A"/>
    <property type="match status" value="1"/>
</dbReference>
<evidence type="ECO:0000256" key="1">
    <source>
        <dbReference type="ARBA" id="ARBA00004496"/>
    </source>
</evidence>
<dbReference type="GO" id="GO:0003677">
    <property type="term" value="F:DNA binding"/>
    <property type="evidence" value="ECO:0007669"/>
    <property type="project" value="UniProtKB-UniRule"/>
</dbReference>
<dbReference type="Pfam" id="PF00005">
    <property type="entry name" value="ABC_tran"/>
    <property type="match status" value="1"/>
</dbReference>
<keyword evidence="12 19" id="KW-0408">Iron</keyword>
<evidence type="ECO:0000259" key="21">
    <source>
        <dbReference type="PROSITE" id="PS51007"/>
    </source>
</evidence>
<dbReference type="CDD" id="cd03271">
    <property type="entry name" value="ABC_UvrA_II"/>
    <property type="match status" value="1"/>
</dbReference>
<keyword evidence="9 18" id="KW-0862">Zinc</keyword>
<dbReference type="InterPro" id="IPR041102">
    <property type="entry name" value="UvrA_inter"/>
</dbReference>
<dbReference type="GO" id="GO:0009380">
    <property type="term" value="C:excinuclease repair complex"/>
    <property type="evidence" value="ECO:0007669"/>
    <property type="project" value="InterPro"/>
</dbReference>
<keyword evidence="8 18" id="KW-0863">Zinc-finger</keyword>
<evidence type="ECO:0000256" key="18">
    <source>
        <dbReference type="HAMAP-Rule" id="MF_00205"/>
    </source>
</evidence>
<feature type="domain" description="ABC transporter" evidence="20">
    <location>
        <begin position="628"/>
        <end position="959"/>
    </location>
</feature>
<dbReference type="GO" id="GO:0006289">
    <property type="term" value="P:nucleotide-excision repair"/>
    <property type="evidence" value="ECO:0007669"/>
    <property type="project" value="UniProtKB-UniRule"/>
</dbReference>
<dbReference type="CDD" id="cd03270">
    <property type="entry name" value="ABC_UvrA_I"/>
    <property type="match status" value="1"/>
</dbReference>
<dbReference type="Gene3D" id="3.30.190.20">
    <property type="match status" value="1"/>
</dbReference>
<dbReference type="SUPFAM" id="SSF52540">
    <property type="entry name" value="P-loop containing nucleoside triphosphate hydrolases"/>
    <property type="match status" value="2"/>
</dbReference>
<keyword evidence="7 18" id="KW-0228">DNA excision</keyword>
<dbReference type="GO" id="GO:0008270">
    <property type="term" value="F:zinc ion binding"/>
    <property type="evidence" value="ECO:0007669"/>
    <property type="project" value="UniProtKB-UniRule"/>
</dbReference>
<reference evidence="22" key="1">
    <citation type="submission" date="2021-02" db="EMBL/GenBank/DDBJ databases">
        <title>Genome-Resolved Metagenomics of a Microbial Community Performing Photosynthetic Biological Nutrient Removal.</title>
        <authorList>
            <person name="Mcdaniel E.A."/>
        </authorList>
    </citation>
    <scope>NUCLEOTIDE SEQUENCE</scope>
    <source>
        <strain evidence="22">UWPOB_OBS1</strain>
    </source>
</reference>
<comment type="subunit">
    <text evidence="18">Forms a heterotetramer with UvrB during the search for lesions.</text>
</comment>
<feature type="binding site" evidence="18">
    <location>
        <begin position="40"/>
        <end position="47"/>
    </location>
    <ligand>
        <name>ATP</name>
        <dbReference type="ChEBI" id="CHEBI:30616"/>
    </ligand>
</feature>
<evidence type="ECO:0000256" key="9">
    <source>
        <dbReference type="ARBA" id="ARBA00022833"/>
    </source>
</evidence>
<dbReference type="Gene3D" id="1.10.8.280">
    <property type="entry name" value="ABC transporter ATPase domain-like"/>
    <property type="match status" value="1"/>
</dbReference>
<evidence type="ECO:0000256" key="8">
    <source>
        <dbReference type="ARBA" id="ARBA00022771"/>
    </source>
</evidence>
<gene>
    <name evidence="18 22" type="primary">uvrA</name>
    <name evidence="22" type="ORF">J0M35_06205</name>
</gene>
<keyword evidence="5 18" id="KW-0547">Nucleotide-binding</keyword>
<comment type="subcellular location">
    <subcellularLocation>
        <location evidence="1 18">Cytoplasm</location>
    </subcellularLocation>
</comment>
<dbReference type="EMBL" id="JAFLCK010000006">
    <property type="protein sequence ID" value="MBN8659936.1"/>
    <property type="molecule type" value="Genomic_DNA"/>
</dbReference>
<evidence type="ECO:0000256" key="16">
    <source>
        <dbReference type="ARBA" id="ARBA00039316"/>
    </source>
</evidence>
<keyword evidence="4 18" id="KW-0677">Repeat</keyword>
<evidence type="ECO:0000256" key="2">
    <source>
        <dbReference type="ARBA" id="ARBA00022490"/>
    </source>
</evidence>
<feature type="zinc finger region" description="C4-type" evidence="18">
    <location>
        <begin position="762"/>
        <end position="788"/>
    </location>
</feature>
<dbReference type="Gene3D" id="1.20.1580.10">
    <property type="entry name" value="ABC transporter ATPase like domain"/>
    <property type="match status" value="3"/>
</dbReference>
<feature type="zinc finger region" description="C4-type" evidence="18">
    <location>
        <begin position="273"/>
        <end position="300"/>
    </location>
</feature>
<organism evidence="22 23">
    <name type="scientific">Candidatus Obscuribacter phosphatis</name>
    <dbReference type="NCBI Taxonomy" id="1906157"/>
    <lineage>
        <taxon>Bacteria</taxon>
        <taxon>Bacillati</taxon>
        <taxon>Candidatus Melainabacteria</taxon>
        <taxon>Candidatus Obscuribacterales</taxon>
        <taxon>Candidatus Obscuribacteraceae</taxon>
        <taxon>Candidatus Obscuribacter</taxon>
    </lineage>
</organism>
<evidence type="ECO:0000256" key="13">
    <source>
        <dbReference type="ARBA" id="ARBA00023125"/>
    </source>
</evidence>
<evidence type="ECO:0000256" key="15">
    <source>
        <dbReference type="ARBA" id="ARBA00038000"/>
    </source>
</evidence>
<dbReference type="Pfam" id="PF17760">
    <property type="entry name" value="UvrA_inter"/>
    <property type="match status" value="1"/>
</dbReference>
<evidence type="ECO:0000256" key="12">
    <source>
        <dbReference type="ARBA" id="ARBA00023004"/>
    </source>
</evidence>
<dbReference type="PROSITE" id="PS51007">
    <property type="entry name" value="CYTC"/>
    <property type="match status" value="1"/>
</dbReference>
<proteinExistence type="inferred from homology"/>
<dbReference type="PROSITE" id="PS00211">
    <property type="entry name" value="ABC_TRANSPORTER_1"/>
    <property type="match status" value="2"/>
</dbReference>
<evidence type="ECO:0000256" key="6">
    <source>
        <dbReference type="ARBA" id="ARBA00022763"/>
    </source>
</evidence>
<comment type="similarity">
    <text evidence="15 18">Belongs to the ABC transporter superfamily. UvrA family.</text>
</comment>
<dbReference type="GO" id="GO:0016887">
    <property type="term" value="F:ATP hydrolysis activity"/>
    <property type="evidence" value="ECO:0007669"/>
    <property type="project" value="InterPro"/>
</dbReference>
<dbReference type="Gene3D" id="3.40.50.300">
    <property type="entry name" value="P-loop containing nucleotide triphosphate hydrolases"/>
    <property type="match status" value="3"/>
</dbReference>
<evidence type="ECO:0000256" key="11">
    <source>
        <dbReference type="ARBA" id="ARBA00022881"/>
    </source>
</evidence>
<evidence type="ECO:0000313" key="23">
    <source>
        <dbReference type="Proteomes" id="UP000664277"/>
    </source>
</evidence>
<evidence type="ECO:0000256" key="5">
    <source>
        <dbReference type="ARBA" id="ARBA00022741"/>
    </source>
</evidence>
<dbReference type="InterPro" id="IPR041552">
    <property type="entry name" value="UvrA_DNA-bd"/>
</dbReference>
<evidence type="ECO:0000256" key="14">
    <source>
        <dbReference type="ARBA" id="ARBA00023204"/>
    </source>
</evidence>
<evidence type="ECO:0000256" key="19">
    <source>
        <dbReference type="PROSITE-ProRule" id="PRU00433"/>
    </source>
</evidence>
<dbReference type="InterPro" id="IPR017871">
    <property type="entry name" value="ABC_transporter-like_CS"/>
</dbReference>